<dbReference type="AlphaFoldDB" id="A0A3B0ZIA9"/>
<sequence>MSSIFGKLLTALRGGAREAGEAVMDANATRIYTQEIEDAKKNLGKAKRDLTNIMASQTKGARDVKQLQDDIAKYETAALSAAEKNEEELALSCAEKVGELQTELVTQEQVLAQTAAQVGKLKALIKQSETTIREHERELKMVKTTESVQKATQSITNTQHAGANKLLDAKSSLDRIKARQQHSFDQMDAAEVLENEMGSGSLDDKLAQAGIGGNKNSASDILAKLKQGANKS</sequence>
<comment type="similarity">
    <text evidence="1">Belongs to the PspA/Vipp/IM30 family.</text>
</comment>
<feature type="coiled-coil region" evidence="2">
    <location>
        <begin position="118"/>
        <end position="145"/>
    </location>
</feature>
<feature type="coiled-coil region" evidence="2">
    <location>
        <begin position="29"/>
        <end position="84"/>
    </location>
</feature>
<reference evidence="3" key="1">
    <citation type="submission" date="2018-06" db="EMBL/GenBank/DDBJ databases">
        <authorList>
            <person name="Zhirakovskaya E."/>
        </authorList>
    </citation>
    <scope>NUCLEOTIDE SEQUENCE</scope>
</reference>
<accession>A0A3B0ZIA9</accession>
<dbReference type="InterPro" id="IPR007157">
    <property type="entry name" value="PspA_VIPP1"/>
</dbReference>
<keyword evidence="2" id="KW-0175">Coiled coil</keyword>
<dbReference type="Pfam" id="PF04012">
    <property type="entry name" value="PspA_IM30"/>
    <property type="match status" value="1"/>
</dbReference>
<organism evidence="3">
    <name type="scientific">hydrothermal vent metagenome</name>
    <dbReference type="NCBI Taxonomy" id="652676"/>
    <lineage>
        <taxon>unclassified sequences</taxon>
        <taxon>metagenomes</taxon>
        <taxon>ecological metagenomes</taxon>
    </lineage>
</organism>
<evidence type="ECO:0000313" key="3">
    <source>
        <dbReference type="EMBL" id="VAW87983.1"/>
    </source>
</evidence>
<dbReference type="PANTHER" id="PTHR31088:SF9">
    <property type="entry name" value="PHAGE SHOCK PROTEIN A"/>
    <property type="match status" value="1"/>
</dbReference>
<dbReference type="EMBL" id="UOFP01000205">
    <property type="protein sequence ID" value="VAW87983.1"/>
    <property type="molecule type" value="Genomic_DNA"/>
</dbReference>
<protein>
    <submittedName>
        <fullName evidence="3">PspA/IM30 family protein</fullName>
    </submittedName>
</protein>
<gene>
    <name evidence="3" type="ORF">MNBD_GAMMA18-534</name>
</gene>
<evidence type="ECO:0000256" key="1">
    <source>
        <dbReference type="ARBA" id="ARBA00043985"/>
    </source>
</evidence>
<evidence type="ECO:0000256" key="2">
    <source>
        <dbReference type="SAM" id="Coils"/>
    </source>
</evidence>
<dbReference type="PANTHER" id="PTHR31088">
    <property type="entry name" value="MEMBRANE-ASSOCIATED PROTEIN VIPP1, CHLOROPLASTIC"/>
    <property type="match status" value="1"/>
</dbReference>
<proteinExistence type="inferred from homology"/>
<name>A0A3B0ZIA9_9ZZZZ</name>